<dbReference type="InterPro" id="IPR043504">
    <property type="entry name" value="Peptidase_S1_PA_chymotrypsin"/>
</dbReference>
<dbReference type="GO" id="GO:0006508">
    <property type="term" value="P:proteolysis"/>
    <property type="evidence" value="ECO:0007669"/>
    <property type="project" value="InterPro"/>
</dbReference>
<dbReference type="AlphaFoldDB" id="A0A9X8R6E9"/>
<dbReference type="Proteomes" id="UP000185547">
    <property type="component" value="Unassembled WGS sequence"/>
</dbReference>
<feature type="transmembrane region" description="Helical" evidence="5">
    <location>
        <begin position="104"/>
        <end position="124"/>
    </location>
</feature>
<gene>
    <name evidence="6" type="ORF">SAMN05421802_12515</name>
</gene>
<evidence type="ECO:0000256" key="2">
    <source>
        <dbReference type="ARBA" id="ARBA00022692"/>
    </source>
</evidence>
<evidence type="ECO:0000256" key="4">
    <source>
        <dbReference type="ARBA" id="ARBA00023136"/>
    </source>
</evidence>
<dbReference type="PRINTS" id="PR00834">
    <property type="entry name" value="PROTEASES2C"/>
</dbReference>
<dbReference type="Gene3D" id="2.40.10.10">
    <property type="entry name" value="Trypsin-like serine proteases"/>
    <property type="match status" value="2"/>
</dbReference>
<dbReference type="EMBL" id="FTMH01000025">
    <property type="protein sequence ID" value="SIQ69290.1"/>
    <property type="molecule type" value="Genomic_DNA"/>
</dbReference>
<dbReference type="Pfam" id="PF13365">
    <property type="entry name" value="Trypsin_2"/>
    <property type="match status" value="1"/>
</dbReference>
<keyword evidence="2 5" id="KW-0812">Transmembrane</keyword>
<dbReference type="InterPro" id="IPR003825">
    <property type="entry name" value="Colicin-V_CvpA"/>
</dbReference>
<evidence type="ECO:0000256" key="1">
    <source>
        <dbReference type="ARBA" id="ARBA00004141"/>
    </source>
</evidence>
<evidence type="ECO:0000256" key="5">
    <source>
        <dbReference type="SAM" id="Phobius"/>
    </source>
</evidence>
<comment type="caution">
    <text evidence="6">The sequence shown here is derived from an EMBL/GenBank/DDBJ whole genome shotgun (WGS) entry which is preliminary data.</text>
</comment>
<feature type="transmembrane region" description="Helical" evidence="5">
    <location>
        <begin position="67"/>
        <end position="92"/>
    </location>
</feature>
<keyword evidence="7" id="KW-1185">Reference proteome</keyword>
<dbReference type="InterPro" id="IPR001940">
    <property type="entry name" value="Peptidase_S1C"/>
</dbReference>
<feature type="transmembrane region" description="Helical" evidence="5">
    <location>
        <begin position="6"/>
        <end position="25"/>
    </location>
</feature>
<keyword evidence="3 5" id="KW-1133">Transmembrane helix</keyword>
<dbReference type="SUPFAM" id="SSF50494">
    <property type="entry name" value="Trypsin-like serine proteases"/>
    <property type="match status" value="1"/>
</dbReference>
<dbReference type="Pfam" id="PF02674">
    <property type="entry name" value="Colicin_V"/>
    <property type="match status" value="1"/>
</dbReference>
<accession>A0A9X8R6E9</accession>
<dbReference type="GO" id="GO:0016020">
    <property type="term" value="C:membrane"/>
    <property type="evidence" value="ECO:0007669"/>
    <property type="project" value="UniProtKB-SubCell"/>
</dbReference>
<dbReference type="PANTHER" id="PTHR43019">
    <property type="entry name" value="SERINE ENDOPROTEASE DEGS"/>
    <property type="match status" value="1"/>
</dbReference>
<dbReference type="GO" id="GO:0009403">
    <property type="term" value="P:toxin biosynthetic process"/>
    <property type="evidence" value="ECO:0007669"/>
    <property type="project" value="InterPro"/>
</dbReference>
<comment type="subcellular location">
    <subcellularLocation>
        <location evidence="1">Membrane</location>
        <topology evidence="1">Multi-pass membrane protein</topology>
    </subcellularLocation>
</comment>
<keyword evidence="4 5" id="KW-0472">Membrane</keyword>
<evidence type="ECO:0000313" key="6">
    <source>
        <dbReference type="EMBL" id="SIQ69290.1"/>
    </source>
</evidence>
<evidence type="ECO:0000313" key="7">
    <source>
        <dbReference type="Proteomes" id="UP000185547"/>
    </source>
</evidence>
<proteinExistence type="predicted"/>
<dbReference type="InterPro" id="IPR047680">
    <property type="entry name" value="MarP-like"/>
</dbReference>
<dbReference type="InterPro" id="IPR009003">
    <property type="entry name" value="Peptidase_S1_PA"/>
</dbReference>
<organism evidence="6 7">
    <name type="scientific">Corynebacterium afermentans</name>
    <dbReference type="NCBI Taxonomy" id="38286"/>
    <lineage>
        <taxon>Bacteria</taxon>
        <taxon>Bacillati</taxon>
        <taxon>Actinomycetota</taxon>
        <taxon>Actinomycetes</taxon>
        <taxon>Mycobacteriales</taxon>
        <taxon>Corynebacteriaceae</taxon>
        <taxon>Corynebacterium</taxon>
    </lineage>
</organism>
<protein>
    <submittedName>
        <fullName evidence="6">Colicin V production protein</fullName>
    </submittedName>
</protein>
<feature type="transmembrane region" description="Helical" evidence="5">
    <location>
        <begin position="32"/>
        <end position="55"/>
    </location>
</feature>
<sequence>MSGNITEMHLVIDVLLALAVVAAFISGWRQGALSAVLSAVGVVAGLVIGLALAPFTLDLSESQTVRIVLLIALVVLFVGLGNLVGVTVGGNLRGRVRSKGRRTLDSALGATFQSVAVAAVLWFISIPLAASVPGEIGDGIRSSRVFGTIDAAAPEAASKLPARFAALLDESGLPPLVSPFQSPGGAQVAAPDESVVAPGVVEKLRPSVVHVMGDAETCRRRLMGTGFVIEDGYVLTNAHVVAGTERVALDTVVGVKPAQVVLFDPDTDIAVLRAEALGLPELQWADDELAVGDDAVVMGHPRSGPFEAAPVRIRGKLDIAGPDIYTTGRVEREAYTIRGNIRQGNSGGPLLTPDGEVAGMIFGASLDTSETGYALTAHQVQQRVGDVRSLTRPADTQACVSG</sequence>
<name>A0A9X8R6E9_9CORY</name>
<dbReference type="PANTHER" id="PTHR43019:SF23">
    <property type="entry name" value="PROTEASE DO-LIKE 5, CHLOROPLASTIC"/>
    <property type="match status" value="1"/>
</dbReference>
<dbReference type="GO" id="GO:0004252">
    <property type="term" value="F:serine-type endopeptidase activity"/>
    <property type="evidence" value="ECO:0007669"/>
    <property type="project" value="InterPro"/>
</dbReference>
<reference evidence="6 7" key="1">
    <citation type="submission" date="2017-01" db="EMBL/GenBank/DDBJ databases">
        <authorList>
            <person name="Varghese N."/>
            <person name="Submissions S."/>
        </authorList>
    </citation>
    <scope>NUCLEOTIDE SEQUENCE [LARGE SCALE GENOMIC DNA]</scope>
    <source>
        <strain evidence="6 7">DSM 44280</strain>
    </source>
</reference>
<evidence type="ECO:0000256" key="3">
    <source>
        <dbReference type="ARBA" id="ARBA00022989"/>
    </source>
</evidence>
<dbReference type="NCBIfam" id="NF033740">
    <property type="entry name" value="MarP_fam_protase"/>
    <property type="match status" value="1"/>
</dbReference>